<keyword evidence="1" id="KW-0472">Membrane</keyword>
<feature type="transmembrane region" description="Helical" evidence="1">
    <location>
        <begin position="74"/>
        <end position="93"/>
    </location>
</feature>
<dbReference type="EMBL" id="FRBQ01000001">
    <property type="protein sequence ID" value="SHL46132.1"/>
    <property type="molecule type" value="Genomic_DNA"/>
</dbReference>
<feature type="transmembrane region" description="Helical" evidence="1">
    <location>
        <begin position="45"/>
        <end position="67"/>
    </location>
</feature>
<sequence length="98" mass="10338">MNKASMAAYRWAVASRVLAAALGGYALTSALTVLLALLWPLPKDQAVLAASMLSFTLYAVAVIWVFSVRSVTRAWLGMLIPTAVVALLCWVLQSGGAA</sequence>
<gene>
    <name evidence="2" type="ORF">SAMN05216288_1986</name>
</gene>
<reference evidence="3" key="1">
    <citation type="submission" date="2016-11" db="EMBL/GenBank/DDBJ databases">
        <authorList>
            <person name="Varghese N."/>
            <person name="Submissions S."/>
        </authorList>
    </citation>
    <scope>NUCLEOTIDE SEQUENCE [LARGE SCALE GENOMIC DNA]</scope>
    <source>
        <strain evidence="3">CECT 8089</strain>
    </source>
</reference>
<keyword evidence="3" id="KW-1185">Reference proteome</keyword>
<evidence type="ECO:0008006" key="4">
    <source>
        <dbReference type="Google" id="ProtNLM"/>
    </source>
</evidence>
<dbReference type="AlphaFoldDB" id="A0A1M7ATR1"/>
<dbReference type="Proteomes" id="UP000184305">
    <property type="component" value="Unassembled WGS sequence"/>
</dbReference>
<evidence type="ECO:0000313" key="3">
    <source>
        <dbReference type="Proteomes" id="UP000184305"/>
    </source>
</evidence>
<evidence type="ECO:0000256" key="1">
    <source>
        <dbReference type="SAM" id="Phobius"/>
    </source>
</evidence>
<proteinExistence type="predicted"/>
<protein>
    <recommendedName>
        <fullName evidence="4">Iron transporter</fullName>
    </recommendedName>
</protein>
<dbReference type="RefSeq" id="WP_073263676.1">
    <property type="nucleotide sequence ID" value="NZ_FRBQ01000001.1"/>
</dbReference>
<dbReference type="OrthoDB" id="1684279at2"/>
<feature type="transmembrane region" description="Helical" evidence="1">
    <location>
        <begin position="12"/>
        <end position="39"/>
    </location>
</feature>
<name>A0A1M7ATR1_9GAMM</name>
<dbReference type="Pfam" id="PF12365">
    <property type="entry name" value="DUF3649"/>
    <property type="match status" value="1"/>
</dbReference>
<dbReference type="InterPro" id="IPR022109">
    <property type="entry name" value="DUF3649"/>
</dbReference>
<accession>A0A1M7ATR1</accession>
<keyword evidence="1" id="KW-1133">Transmembrane helix</keyword>
<keyword evidence="1" id="KW-0812">Transmembrane</keyword>
<organism evidence="2 3">
    <name type="scientific">Phytopseudomonas punonensis</name>
    <dbReference type="NCBI Taxonomy" id="1220495"/>
    <lineage>
        <taxon>Bacteria</taxon>
        <taxon>Pseudomonadati</taxon>
        <taxon>Pseudomonadota</taxon>
        <taxon>Gammaproteobacteria</taxon>
        <taxon>Pseudomonadales</taxon>
        <taxon>Pseudomonadaceae</taxon>
        <taxon>Phytopseudomonas</taxon>
    </lineage>
</organism>
<dbReference type="STRING" id="1220495.SAMN05216288_1986"/>
<evidence type="ECO:0000313" key="2">
    <source>
        <dbReference type="EMBL" id="SHL46132.1"/>
    </source>
</evidence>